<name>A0A9Q0FGE2_9ROSI</name>
<dbReference type="EMBL" id="JAKUCV010005477">
    <property type="protein sequence ID" value="KAJ4830981.1"/>
    <property type="molecule type" value="Genomic_DNA"/>
</dbReference>
<evidence type="ECO:0000256" key="6">
    <source>
        <dbReference type="SAM" id="MobiDB-lite"/>
    </source>
</evidence>
<evidence type="ECO:0000256" key="4">
    <source>
        <dbReference type="ARBA" id="ARBA00022989"/>
    </source>
</evidence>
<keyword evidence="9" id="KW-1185">Reference proteome</keyword>
<dbReference type="InterPro" id="IPR044890">
    <property type="entry name" value="TMEM14_sf"/>
</dbReference>
<evidence type="ECO:0000256" key="1">
    <source>
        <dbReference type="ARBA" id="ARBA00004370"/>
    </source>
</evidence>
<evidence type="ECO:0000256" key="2">
    <source>
        <dbReference type="ARBA" id="ARBA00007590"/>
    </source>
</evidence>
<comment type="caution">
    <text evidence="8">The sequence shown here is derived from an EMBL/GenBank/DDBJ whole genome shotgun (WGS) entry which is preliminary data.</text>
</comment>
<dbReference type="GO" id="GO:0009706">
    <property type="term" value="C:chloroplast inner membrane"/>
    <property type="evidence" value="ECO:0007669"/>
    <property type="project" value="TreeGrafter"/>
</dbReference>
<dbReference type="PANTHER" id="PTHR12668">
    <property type="entry name" value="TRANSMEMBRANE PROTEIN 14, 15"/>
    <property type="match status" value="1"/>
</dbReference>
<comment type="similarity">
    <text evidence="2">Belongs to the TMEM14 family.</text>
</comment>
<dbReference type="AlphaFoldDB" id="A0A9Q0FGE2"/>
<evidence type="ECO:0000256" key="5">
    <source>
        <dbReference type="ARBA" id="ARBA00023136"/>
    </source>
</evidence>
<evidence type="ECO:0000256" key="3">
    <source>
        <dbReference type="ARBA" id="ARBA00022692"/>
    </source>
</evidence>
<keyword evidence="4 7" id="KW-1133">Transmembrane helix</keyword>
<reference evidence="8" key="1">
    <citation type="submission" date="2022-02" db="EMBL/GenBank/DDBJ databases">
        <authorList>
            <person name="Henning P.M."/>
            <person name="McCubbin A.G."/>
            <person name="Shore J.S."/>
        </authorList>
    </citation>
    <scope>NUCLEOTIDE SEQUENCE</scope>
    <source>
        <strain evidence="8">F60SS</strain>
        <tissue evidence="8">Leaves</tissue>
    </source>
</reference>
<dbReference type="Proteomes" id="UP001141552">
    <property type="component" value="Unassembled WGS sequence"/>
</dbReference>
<comment type="subcellular location">
    <subcellularLocation>
        <location evidence="1">Membrane</location>
    </subcellularLocation>
</comment>
<proteinExistence type="inferred from homology"/>
<dbReference type="InterPro" id="IPR005349">
    <property type="entry name" value="TMEM14"/>
</dbReference>
<dbReference type="PANTHER" id="PTHR12668:SF48">
    <property type="entry name" value="PROTEIN FATTY ACID EXPORT 1, CHLOROPLASTIC"/>
    <property type="match status" value="1"/>
</dbReference>
<gene>
    <name evidence="8" type="ORF">Tsubulata_009299</name>
</gene>
<dbReference type="OrthoDB" id="655183at2759"/>
<protein>
    <submittedName>
        <fullName evidence="8">Uncharacterized protein</fullName>
    </submittedName>
</protein>
<feature type="transmembrane region" description="Helical" evidence="7">
    <location>
        <begin position="122"/>
        <end position="143"/>
    </location>
</feature>
<dbReference type="Gene3D" id="1.10.10.1740">
    <property type="entry name" value="Transmembrane protein 14-like"/>
    <property type="match status" value="1"/>
</dbReference>
<feature type="compositionally biased region" description="Pro residues" evidence="6">
    <location>
        <begin position="67"/>
        <end position="79"/>
    </location>
</feature>
<dbReference type="GO" id="GO:0015245">
    <property type="term" value="F:fatty acid transmembrane transporter activity"/>
    <property type="evidence" value="ECO:0007669"/>
    <property type="project" value="TreeGrafter"/>
</dbReference>
<keyword evidence="5 7" id="KW-0472">Membrane</keyword>
<dbReference type="Pfam" id="PF03647">
    <property type="entry name" value="Tmemb_14"/>
    <property type="match status" value="1"/>
</dbReference>
<accession>A0A9Q0FGE2</accession>
<keyword evidence="3 7" id="KW-0812">Transmembrane</keyword>
<feature type="region of interest" description="Disordered" evidence="6">
    <location>
        <begin position="31"/>
        <end position="85"/>
    </location>
</feature>
<sequence length="217" mass="22742">MAVVSSSSQLTCFSSIKRSSKWPLHRRSITLPPLPPPSKLWVVGMSTDGGATQYTSSSSSSSSDTNSPPPPPPPPPSSSPPSAKSVYGTAKIHDFCLGIPYGGVVMGGGLLGFIFSRNPASLASGFLFGAAFLALSISSLNTWRQAKSSLPLVFGQAVLSAALLWKNFQAYSLTKRLVPSGFYIVVSAGMLFFYLHVLMSGGNPPPKKLQSAATVTS</sequence>
<evidence type="ECO:0000256" key="7">
    <source>
        <dbReference type="SAM" id="Phobius"/>
    </source>
</evidence>
<feature type="transmembrane region" description="Helical" evidence="7">
    <location>
        <begin position="180"/>
        <end position="199"/>
    </location>
</feature>
<evidence type="ECO:0000313" key="9">
    <source>
        <dbReference type="Proteomes" id="UP001141552"/>
    </source>
</evidence>
<organism evidence="8 9">
    <name type="scientific">Turnera subulata</name>
    <dbReference type="NCBI Taxonomy" id="218843"/>
    <lineage>
        <taxon>Eukaryota</taxon>
        <taxon>Viridiplantae</taxon>
        <taxon>Streptophyta</taxon>
        <taxon>Embryophyta</taxon>
        <taxon>Tracheophyta</taxon>
        <taxon>Spermatophyta</taxon>
        <taxon>Magnoliopsida</taxon>
        <taxon>eudicotyledons</taxon>
        <taxon>Gunneridae</taxon>
        <taxon>Pentapetalae</taxon>
        <taxon>rosids</taxon>
        <taxon>fabids</taxon>
        <taxon>Malpighiales</taxon>
        <taxon>Passifloraceae</taxon>
        <taxon>Turnera</taxon>
    </lineage>
</organism>
<evidence type="ECO:0000313" key="8">
    <source>
        <dbReference type="EMBL" id="KAJ4830981.1"/>
    </source>
</evidence>
<reference evidence="8" key="2">
    <citation type="journal article" date="2023" name="Plants (Basel)">
        <title>Annotation of the Turnera subulata (Passifloraceae) Draft Genome Reveals the S-Locus Evolved after the Divergence of Turneroideae from Passifloroideae in a Stepwise Manner.</title>
        <authorList>
            <person name="Henning P.M."/>
            <person name="Roalson E.H."/>
            <person name="Mir W."/>
            <person name="McCubbin A.G."/>
            <person name="Shore J.S."/>
        </authorList>
    </citation>
    <scope>NUCLEOTIDE SEQUENCE</scope>
    <source>
        <strain evidence="8">F60SS</strain>
    </source>
</reference>
<feature type="transmembrane region" description="Helical" evidence="7">
    <location>
        <begin position="95"/>
        <end position="116"/>
    </location>
</feature>
<feature type="compositionally biased region" description="Low complexity" evidence="6">
    <location>
        <begin position="56"/>
        <end position="66"/>
    </location>
</feature>